<dbReference type="EMBL" id="FXTH01000001">
    <property type="protein sequence ID" value="SMO38930.1"/>
    <property type="molecule type" value="Genomic_DNA"/>
</dbReference>
<dbReference type="AlphaFoldDB" id="A0A521AWI1"/>
<accession>A0A521AWI1</accession>
<evidence type="ECO:0000313" key="2">
    <source>
        <dbReference type="Proteomes" id="UP000317593"/>
    </source>
</evidence>
<reference evidence="1 2" key="1">
    <citation type="submission" date="2017-05" db="EMBL/GenBank/DDBJ databases">
        <authorList>
            <person name="Varghese N."/>
            <person name="Submissions S."/>
        </authorList>
    </citation>
    <scope>NUCLEOTIDE SEQUENCE [LARGE SCALE GENOMIC DNA]</scope>
    <source>
        <strain evidence="1 2">DSM 21194</strain>
    </source>
</reference>
<evidence type="ECO:0000313" key="1">
    <source>
        <dbReference type="EMBL" id="SMO38930.1"/>
    </source>
</evidence>
<proteinExistence type="predicted"/>
<protein>
    <submittedName>
        <fullName evidence="1">Uncharacterized protein</fullName>
    </submittedName>
</protein>
<name>A0A521AWI1_9BACT</name>
<keyword evidence="2" id="KW-1185">Reference proteome</keyword>
<dbReference type="Proteomes" id="UP000317593">
    <property type="component" value="Unassembled WGS sequence"/>
</dbReference>
<sequence length="33" mass="3885">MNKPLHLEKCRGSLMTTIFFSDEVFNVKKKVWG</sequence>
<organism evidence="1 2">
    <name type="scientific">Fodinibius sediminis</name>
    <dbReference type="NCBI Taxonomy" id="1214077"/>
    <lineage>
        <taxon>Bacteria</taxon>
        <taxon>Pseudomonadati</taxon>
        <taxon>Balneolota</taxon>
        <taxon>Balneolia</taxon>
        <taxon>Balneolales</taxon>
        <taxon>Balneolaceae</taxon>
        <taxon>Fodinibius</taxon>
    </lineage>
</organism>
<gene>
    <name evidence="1" type="ORF">SAMN06265218_101421</name>
</gene>